<dbReference type="EMBL" id="JAGEUA010000007">
    <property type="protein sequence ID" value="KAL0969009.1"/>
    <property type="molecule type" value="Genomic_DNA"/>
</dbReference>
<evidence type="ECO:0000313" key="1">
    <source>
        <dbReference type="EMBL" id="KAL0969009.1"/>
    </source>
</evidence>
<reference evidence="1 2" key="1">
    <citation type="submission" date="2024-06" db="EMBL/GenBank/DDBJ databases">
        <authorList>
            <person name="Pan Q."/>
            <person name="Wen M."/>
            <person name="Jouanno E."/>
            <person name="Zahm M."/>
            <person name="Klopp C."/>
            <person name="Cabau C."/>
            <person name="Louis A."/>
            <person name="Berthelot C."/>
            <person name="Parey E."/>
            <person name="Roest Crollius H."/>
            <person name="Montfort J."/>
            <person name="Robinson-Rechavi M."/>
            <person name="Bouchez O."/>
            <person name="Lampietro C."/>
            <person name="Lopez Roques C."/>
            <person name="Donnadieu C."/>
            <person name="Postlethwait J."/>
            <person name="Bobe J."/>
            <person name="Verreycken H."/>
            <person name="Guiguen Y."/>
        </authorList>
    </citation>
    <scope>NUCLEOTIDE SEQUENCE [LARGE SCALE GENOMIC DNA]</scope>
    <source>
        <strain evidence="1">Up_M1</strain>
        <tissue evidence="1">Testis</tissue>
    </source>
</reference>
<evidence type="ECO:0000313" key="2">
    <source>
        <dbReference type="Proteomes" id="UP001557470"/>
    </source>
</evidence>
<proteinExistence type="predicted"/>
<sequence>MEKPFVFAYEDLAQTGLEPNDAEVDSGFGDWTTVCNSTKSETLERSYGVEQNPWVVFQQCFPGVQSKQTNYTVQSLSQLLENNSACFSQPSATICDSGALWSCLVAEPSRLRLSEPMTSSHCKSRMVSALKVTHSQCICEQSVEALLKNDNEETPDETSHPSAAALIKTKLVATSSCRGETPAFLYQVSQRWLSQCSLQLQLQHHKKSTALKYGE</sequence>
<accession>A0ABD0WBK4</accession>
<comment type="caution">
    <text evidence="1">The sequence shown here is derived from an EMBL/GenBank/DDBJ whole genome shotgun (WGS) entry which is preliminary data.</text>
</comment>
<dbReference type="Proteomes" id="UP001557470">
    <property type="component" value="Unassembled WGS sequence"/>
</dbReference>
<name>A0ABD0WBK4_UMBPY</name>
<organism evidence="1 2">
    <name type="scientific">Umbra pygmaea</name>
    <name type="common">Eastern mudminnow</name>
    <dbReference type="NCBI Taxonomy" id="75934"/>
    <lineage>
        <taxon>Eukaryota</taxon>
        <taxon>Metazoa</taxon>
        <taxon>Chordata</taxon>
        <taxon>Craniata</taxon>
        <taxon>Vertebrata</taxon>
        <taxon>Euteleostomi</taxon>
        <taxon>Actinopterygii</taxon>
        <taxon>Neopterygii</taxon>
        <taxon>Teleostei</taxon>
        <taxon>Protacanthopterygii</taxon>
        <taxon>Esociformes</taxon>
        <taxon>Umbridae</taxon>
        <taxon>Umbra</taxon>
    </lineage>
</organism>
<gene>
    <name evidence="1" type="ORF">UPYG_G00221510</name>
</gene>
<keyword evidence="2" id="KW-1185">Reference proteome</keyword>
<protein>
    <submittedName>
        <fullName evidence="1">Uncharacterized protein</fullName>
    </submittedName>
</protein>
<dbReference type="AlphaFoldDB" id="A0ABD0WBK4"/>